<evidence type="ECO:0000259" key="1">
    <source>
        <dbReference type="Pfam" id="PF00155"/>
    </source>
</evidence>
<dbReference type="Gene3D" id="3.40.640.10">
    <property type="entry name" value="Type I PLP-dependent aspartate aminotransferase-like (Major domain)"/>
    <property type="match status" value="1"/>
</dbReference>
<feature type="domain" description="Aminotransferase class I/classII large" evidence="1">
    <location>
        <begin position="198"/>
        <end position="345"/>
    </location>
</feature>
<dbReference type="Gene3D" id="3.90.1530.10">
    <property type="entry name" value="Conserved hypothetical protein from pyrococcus furiosus pfu- 392566-001, ParB domain"/>
    <property type="match status" value="1"/>
</dbReference>
<dbReference type="InterPro" id="IPR015422">
    <property type="entry name" value="PyrdxlP-dep_Trfase_small"/>
</dbReference>
<dbReference type="SUPFAM" id="SSF110849">
    <property type="entry name" value="ParB/Sulfiredoxin"/>
    <property type="match status" value="1"/>
</dbReference>
<protein>
    <recommendedName>
        <fullName evidence="1">Aminotransferase class I/classII large domain-containing protein</fullName>
    </recommendedName>
</protein>
<gene>
    <name evidence="2" type="ORF">PGLA2088_LOCUS33494</name>
</gene>
<reference evidence="2" key="1">
    <citation type="submission" date="2021-02" db="EMBL/GenBank/DDBJ databases">
        <authorList>
            <person name="Dougan E. K."/>
            <person name="Rhodes N."/>
            <person name="Thang M."/>
            <person name="Chan C."/>
        </authorList>
    </citation>
    <scope>NUCLEOTIDE SEQUENCE</scope>
</reference>
<dbReference type="EMBL" id="CAJNNW010030897">
    <property type="protein sequence ID" value="CAE8705028.1"/>
    <property type="molecule type" value="Genomic_DNA"/>
</dbReference>
<feature type="domain" description="Aminotransferase class I/classII large" evidence="1">
    <location>
        <begin position="115"/>
        <end position="191"/>
    </location>
</feature>
<sequence length="585" mass="65244">MAAVQAASRLLRRPSSGSVLRLGSCTKLRWAPPGRFFSDAGSESHGGDDIHKIDRLVCDFSVTTNALGPVPSAMEATKRLFDDFQVSLVTGMHDKASMLDQSQPKVGVATAAAVEHYPERCDVELEQLTAAFLRGDERMEETREKLIFGNGASELIDLLARAAPPGSFCLNPHSKVQYREYQRGCKNAGRQQVDDPKDASIICLVNPNNPTGDFLERAEMESWISTNAPPGSWVLVDESMLFWAGPDWKERGVSAAFVESMVKRHIHIFLVQSWTKIFACTGLRIGTVLCPTAEKQKQLQAQQVPWSMTIFARTYLKAAIQDKEYLETTWRMTPLWREHIISRLQRLHPSWDFYGHPWLSWIWVDTGDAAIAKAVYEVALKCGCPVRNASSGYGIPTVVRIAVRRPYDFSVLYQALLQRECYSKSNVRAPFGTCADVDPSVVEGVRLVHIDDLKPHEEVLEDRSNKLQDYVRDLPVKILPAIIVDSQYQVVIDGHHRLSLFRAAGMTIVPVVSVNYDHEDILVNPPGVMSDVQKETVIGSAVRGKMLPPKSSQHMVRSRGGALLPIIVLAPQIAELYNPSHNSKH</sequence>
<dbReference type="PANTHER" id="PTHR43799">
    <property type="entry name" value="AMINOTRANSFERASE, PUTATIVE-RELATED"/>
    <property type="match status" value="1"/>
</dbReference>
<comment type="caution">
    <text evidence="2">The sequence shown here is derived from an EMBL/GenBank/DDBJ whole genome shotgun (WGS) entry which is preliminary data.</text>
</comment>
<dbReference type="InterPro" id="IPR015421">
    <property type="entry name" value="PyrdxlP-dep_Trfase_major"/>
</dbReference>
<dbReference type="AlphaFoldDB" id="A0A813KIT9"/>
<dbReference type="Proteomes" id="UP000626109">
    <property type="component" value="Unassembled WGS sequence"/>
</dbReference>
<accession>A0A813KIT9</accession>
<dbReference type="SUPFAM" id="SSF53383">
    <property type="entry name" value="PLP-dependent transferases"/>
    <property type="match status" value="1"/>
</dbReference>
<dbReference type="GO" id="GO:0030170">
    <property type="term" value="F:pyridoxal phosphate binding"/>
    <property type="evidence" value="ECO:0007669"/>
    <property type="project" value="InterPro"/>
</dbReference>
<name>A0A813KIT9_POLGL</name>
<evidence type="ECO:0000313" key="2">
    <source>
        <dbReference type="EMBL" id="CAE8705028.1"/>
    </source>
</evidence>
<dbReference type="Gene3D" id="3.90.1150.10">
    <property type="entry name" value="Aspartate Aminotransferase, domain 1"/>
    <property type="match status" value="1"/>
</dbReference>
<dbReference type="InterPro" id="IPR015424">
    <property type="entry name" value="PyrdxlP-dep_Trfase"/>
</dbReference>
<dbReference type="InterPro" id="IPR004839">
    <property type="entry name" value="Aminotransferase_I/II_large"/>
</dbReference>
<proteinExistence type="predicted"/>
<evidence type="ECO:0000313" key="3">
    <source>
        <dbReference type="Proteomes" id="UP000626109"/>
    </source>
</evidence>
<organism evidence="2 3">
    <name type="scientific">Polarella glacialis</name>
    <name type="common">Dinoflagellate</name>
    <dbReference type="NCBI Taxonomy" id="89957"/>
    <lineage>
        <taxon>Eukaryota</taxon>
        <taxon>Sar</taxon>
        <taxon>Alveolata</taxon>
        <taxon>Dinophyceae</taxon>
        <taxon>Suessiales</taxon>
        <taxon>Suessiaceae</taxon>
        <taxon>Polarella</taxon>
    </lineage>
</organism>
<dbReference type="InterPro" id="IPR036086">
    <property type="entry name" value="ParB/Sulfiredoxin_sf"/>
</dbReference>
<dbReference type="Pfam" id="PF00155">
    <property type="entry name" value="Aminotran_1_2"/>
    <property type="match status" value="2"/>
</dbReference>
<dbReference type="PANTHER" id="PTHR43799:SF1">
    <property type="entry name" value="ASPARTATE AMINOTRANSFERASE"/>
    <property type="match status" value="1"/>
</dbReference>